<reference evidence="1 2" key="1">
    <citation type="journal article" date="2019" name="Commun. Biol.">
        <title>The bagworm genome reveals a unique fibroin gene that provides high tensile strength.</title>
        <authorList>
            <person name="Kono N."/>
            <person name="Nakamura H."/>
            <person name="Ohtoshi R."/>
            <person name="Tomita M."/>
            <person name="Numata K."/>
            <person name="Arakawa K."/>
        </authorList>
    </citation>
    <scope>NUCLEOTIDE SEQUENCE [LARGE SCALE GENOMIC DNA]</scope>
</reference>
<protein>
    <submittedName>
        <fullName evidence="1">Uncharacterized protein</fullName>
    </submittedName>
</protein>
<evidence type="ECO:0000313" key="1">
    <source>
        <dbReference type="EMBL" id="GBP91757.1"/>
    </source>
</evidence>
<dbReference type="EMBL" id="BGZK01002204">
    <property type="protein sequence ID" value="GBP91757.1"/>
    <property type="molecule type" value="Genomic_DNA"/>
</dbReference>
<keyword evidence="2" id="KW-1185">Reference proteome</keyword>
<name>A0A4C1ZYR0_EUMVA</name>
<dbReference type="Proteomes" id="UP000299102">
    <property type="component" value="Unassembled WGS sequence"/>
</dbReference>
<comment type="caution">
    <text evidence="1">The sequence shown here is derived from an EMBL/GenBank/DDBJ whole genome shotgun (WGS) entry which is preliminary data.</text>
</comment>
<dbReference type="AlphaFoldDB" id="A0A4C1ZYR0"/>
<sequence length="96" mass="10210">MRARFVVGFSVGTDFQISFSGGATIAAAAPSGGGIDSMHRVADGEPRARGLQCSTQRELAAQGADVCRRTASVRVVSDRAYSRHFVYACFEAFESC</sequence>
<accession>A0A4C1ZYR0</accession>
<evidence type="ECO:0000313" key="2">
    <source>
        <dbReference type="Proteomes" id="UP000299102"/>
    </source>
</evidence>
<gene>
    <name evidence="1" type="ORF">EVAR_100242_1</name>
</gene>
<organism evidence="1 2">
    <name type="scientific">Eumeta variegata</name>
    <name type="common">Bagworm moth</name>
    <name type="synonym">Eumeta japonica</name>
    <dbReference type="NCBI Taxonomy" id="151549"/>
    <lineage>
        <taxon>Eukaryota</taxon>
        <taxon>Metazoa</taxon>
        <taxon>Ecdysozoa</taxon>
        <taxon>Arthropoda</taxon>
        <taxon>Hexapoda</taxon>
        <taxon>Insecta</taxon>
        <taxon>Pterygota</taxon>
        <taxon>Neoptera</taxon>
        <taxon>Endopterygota</taxon>
        <taxon>Lepidoptera</taxon>
        <taxon>Glossata</taxon>
        <taxon>Ditrysia</taxon>
        <taxon>Tineoidea</taxon>
        <taxon>Psychidae</taxon>
        <taxon>Oiketicinae</taxon>
        <taxon>Eumeta</taxon>
    </lineage>
</organism>
<proteinExistence type="predicted"/>